<evidence type="ECO:0000256" key="1">
    <source>
        <dbReference type="SAM" id="MobiDB-lite"/>
    </source>
</evidence>
<feature type="region of interest" description="Disordered" evidence="1">
    <location>
        <begin position="428"/>
        <end position="508"/>
    </location>
</feature>
<protein>
    <submittedName>
        <fullName evidence="2">Unnamed protein product</fullName>
    </submittedName>
</protein>
<dbReference type="Proteomes" id="UP001165121">
    <property type="component" value="Unassembled WGS sequence"/>
</dbReference>
<dbReference type="AlphaFoldDB" id="A0A9W7CYD1"/>
<name>A0A9W7CYD1_9STRA</name>
<dbReference type="OrthoDB" id="121571at2759"/>
<accession>A0A9W7CYD1</accession>
<reference evidence="2" key="1">
    <citation type="submission" date="2023-04" db="EMBL/GenBank/DDBJ databases">
        <title>Phytophthora fragariaefolia NBRC 109709.</title>
        <authorList>
            <person name="Ichikawa N."/>
            <person name="Sato H."/>
            <person name="Tonouchi N."/>
        </authorList>
    </citation>
    <scope>NUCLEOTIDE SEQUENCE</scope>
    <source>
        <strain evidence="2">NBRC 109709</strain>
    </source>
</reference>
<feature type="compositionally biased region" description="Polar residues" evidence="1">
    <location>
        <begin position="499"/>
        <end position="508"/>
    </location>
</feature>
<proteinExistence type="predicted"/>
<sequence>MHSILGATELHLPRSPERLVNTEGSLSDIISQSHGQPIDSHPNCDGPSDRNTHTFFYPMSKKPAKRTFKKKTKLDEDLERRRSLLEEDFDDEEDEALNQVLFWSRLRKALAVNKSSRGLEALDKLVLALLHDDSGAALTETVLLLPAPDDMEEGKALTHPLFLEIPEPKSPAKRPADQVITPSAKKQKTVAPKKQTPRFSFMLPSTTPAAIKTDLANIIQVASSQGKTPFRVAYPWRGQRCWYDPKVYPDLHLLDWRTYIRHRKVFYVCTIYAPSTKADGRRKHKLNAIIARNKFISYNIEEFGYFGFLERFENSAHDSLMWLGGKAAKHAANIPDSNGPPPEDHSEILANVRARYDRVLARALGPLQIDEDGYASIPELLEQAQLLDLSRDQPNRLSGRALACIKLDVASKPLSSPSWVVLVSSFTSASNDDDGSKTEDSDDGSKTEDSDDDGHKAASDDKNDDDEQSVSGLATISAPQSTGSPDGDKTQASMPVGPNTASSIQKTT</sequence>
<comment type="caution">
    <text evidence="2">The sequence shown here is derived from an EMBL/GenBank/DDBJ whole genome shotgun (WGS) entry which is preliminary data.</text>
</comment>
<gene>
    <name evidence="2" type="ORF">Pfra01_001465100</name>
</gene>
<evidence type="ECO:0000313" key="2">
    <source>
        <dbReference type="EMBL" id="GMF43386.1"/>
    </source>
</evidence>
<dbReference type="EMBL" id="BSXT01001531">
    <property type="protein sequence ID" value="GMF43386.1"/>
    <property type="molecule type" value="Genomic_DNA"/>
</dbReference>
<feature type="compositionally biased region" description="Polar residues" evidence="1">
    <location>
        <begin position="469"/>
        <end position="484"/>
    </location>
</feature>
<evidence type="ECO:0000313" key="3">
    <source>
        <dbReference type="Proteomes" id="UP001165121"/>
    </source>
</evidence>
<feature type="compositionally biased region" description="Basic and acidic residues" evidence="1">
    <location>
        <begin position="434"/>
        <end position="461"/>
    </location>
</feature>
<keyword evidence="3" id="KW-1185">Reference proteome</keyword>
<feature type="region of interest" description="Disordered" evidence="1">
    <location>
        <begin position="167"/>
        <end position="191"/>
    </location>
</feature>
<organism evidence="2 3">
    <name type="scientific">Phytophthora fragariaefolia</name>
    <dbReference type="NCBI Taxonomy" id="1490495"/>
    <lineage>
        <taxon>Eukaryota</taxon>
        <taxon>Sar</taxon>
        <taxon>Stramenopiles</taxon>
        <taxon>Oomycota</taxon>
        <taxon>Peronosporomycetes</taxon>
        <taxon>Peronosporales</taxon>
        <taxon>Peronosporaceae</taxon>
        <taxon>Phytophthora</taxon>
    </lineage>
</organism>